<dbReference type="InterPro" id="IPR031310">
    <property type="entry name" value="Ribosomal_uL5_N"/>
</dbReference>
<dbReference type="GO" id="GO:0004190">
    <property type="term" value="F:aspartic-type endopeptidase activity"/>
    <property type="evidence" value="ECO:0007669"/>
    <property type="project" value="UniProtKB-KW"/>
</dbReference>
<evidence type="ECO:0000256" key="4">
    <source>
        <dbReference type="ARBA" id="ARBA00022801"/>
    </source>
</evidence>
<feature type="domain" description="Peptidase A1" evidence="10">
    <location>
        <begin position="296"/>
        <end position="597"/>
    </location>
</feature>
<dbReference type="EMBL" id="MBFR01000059">
    <property type="protein sequence ID" value="PVU95328.1"/>
    <property type="molecule type" value="Genomic_DNA"/>
</dbReference>
<evidence type="ECO:0000256" key="9">
    <source>
        <dbReference type="RuleBase" id="RU000454"/>
    </source>
</evidence>
<gene>
    <name evidence="11" type="ORF">BB561_001900</name>
</gene>
<dbReference type="Pfam" id="PF00026">
    <property type="entry name" value="Asp"/>
    <property type="match status" value="1"/>
</dbReference>
<protein>
    <recommendedName>
        <fullName evidence="10">Peptidase A1 domain-containing protein</fullName>
    </recommendedName>
</protein>
<keyword evidence="5" id="KW-0865">Zymogen</keyword>
<evidence type="ECO:0000256" key="8">
    <source>
        <dbReference type="PIRSR" id="PIRSR601461-2"/>
    </source>
</evidence>
<dbReference type="PROSITE" id="PS00141">
    <property type="entry name" value="ASP_PROTEASE"/>
    <property type="match status" value="2"/>
</dbReference>
<feature type="active site" evidence="7">
    <location>
        <position position="490"/>
    </location>
</feature>
<evidence type="ECO:0000256" key="2">
    <source>
        <dbReference type="ARBA" id="ARBA00022670"/>
    </source>
</evidence>
<dbReference type="InterPro" id="IPR001969">
    <property type="entry name" value="Aspartic_peptidase_AS"/>
</dbReference>
<dbReference type="InterPro" id="IPR033121">
    <property type="entry name" value="PEPTIDASE_A1"/>
</dbReference>
<dbReference type="CDD" id="cd05471">
    <property type="entry name" value="pepsin_like"/>
    <property type="match status" value="1"/>
</dbReference>
<proteinExistence type="inferred from homology"/>
<evidence type="ECO:0000256" key="6">
    <source>
        <dbReference type="ARBA" id="ARBA00023157"/>
    </source>
</evidence>
<evidence type="ECO:0000313" key="11">
    <source>
        <dbReference type="EMBL" id="PVU95328.1"/>
    </source>
</evidence>
<dbReference type="InterPro" id="IPR021109">
    <property type="entry name" value="Peptidase_aspartic_dom_sf"/>
</dbReference>
<evidence type="ECO:0000313" key="12">
    <source>
        <dbReference type="Proteomes" id="UP000245383"/>
    </source>
</evidence>
<dbReference type="InterPro" id="IPR034164">
    <property type="entry name" value="Pepsin-like_dom"/>
</dbReference>
<dbReference type="InterPro" id="IPR001461">
    <property type="entry name" value="Aspartic_peptidase_A1"/>
</dbReference>
<dbReference type="SUPFAM" id="SSF50630">
    <property type="entry name" value="Acid proteases"/>
    <property type="match status" value="1"/>
</dbReference>
<evidence type="ECO:0000259" key="10">
    <source>
        <dbReference type="PROSITE" id="PS51767"/>
    </source>
</evidence>
<evidence type="ECO:0000256" key="1">
    <source>
        <dbReference type="ARBA" id="ARBA00007447"/>
    </source>
</evidence>
<dbReference type="Gene3D" id="2.40.70.10">
    <property type="entry name" value="Acid Proteases"/>
    <property type="match status" value="2"/>
</dbReference>
<dbReference type="PANTHER" id="PTHR47966:SF51">
    <property type="entry name" value="BETA-SITE APP-CLEAVING ENZYME, ISOFORM A-RELATED"/>
    <property type="match status" value="1"/>
</dbReference>
<feature type="disulfide bond" evidence="8">
    <location>
        <begin position="526"/>
        <end position="559"/>
    </location>
</feature>
<dbReference type="Pfam" id="PF00673">
    <property type="entry name" value="Ribosomal_L5_C"/>
    <property type="match status" value="1"/>
</dbReference>
<organism evidence="11 12">
    <name type="scientific">Smittium simulii</name>
    <dbReference type="NCBI Taxonomy" id="133385"/>
    <lineage>
        <taxon>Eukaryota</taxon>
        <taxon>Fungi</taxon>
        <taxon>Fungi incertae sedis</taxon>
        <taxon>Zoopagomycota</taxon>
        <taxon>Kickxellomycotina</taxon>
        <taxon>Harpellomycetes</taxon>
        <taxon>Harpellales</taxon>
        <taxon>Legeriomycetaceae</taxon>
        <taxon>Smittium</taxon>
    </lineage>
</organism>
<keyword evidence="12" id="KW-1185">Reference proteome</keyword>
<feature type="active site" evidence="7">
    <location>
        <position position="314"/>
    </location>
</feature>
<dbReference type="Pfam" id="PF00281">
    <property type="entry name" value="Ribosomal_L5"/>
    <property type="match status" value="1"/>
</dbReference>
<dbReference type="AlphaFoldDB" id="A0A2T9YSK8"/>
<comment type="similarity">
    <text evidence="1 9">Belongs to the peptidase A1 family.</text>
</comment>
<name>A0A2T9YSK8_9FUNG</name>
<keyword evidence="6 8" id="KW-1015">Disulfide bond</keyword>
<dbReference type="Gene3D" id="3.30.1440.10">
    <property type="match status" value="1"/>
</dbReference>
<dbReference type="SUPFAM" id="SSF55282">
    <property type="entry name" value="RL5-like"/>
    <property type="match status" value="1"/>
</dbReference>
<dbReference type="PRINTS" id="PR00792">
    <property type="entry name" value="PEPSIN"/>
</dbReference>
<keyword evidence="4 9" id="KW-0378">Hydrolase</keyword>
<evidence type="ECO:0000256" key="3">
    <source>
        <dbReference type="ARBA" id="ARBA00022750"/>
    </source>
</evidence>
<keyword evidence="2 9" id="KW-0645">Protease</keyword>
<evidence type="ECO:0000256" key="7">
    <source>
        <dbReference type="PIRSR" id="PIRSR601461-1"/>
    </source>
</evidence>
<dbReference type="OrthoDB" id="539541at2759"/>
<dbReference type="STRING" id="133385.A0A2T9YSK8"/>
<dbReference type="FunFam" id="2.40.70.10:FF:000008">
    <property type="entry name" value="Cathepsin D"/>
    <property type="match status" value="1"/>
</dbReference>
<dbReference type="InterPro" id="IPR031309">
    <property type="entry name" value="Ribosomal_uL5_C"/>
</dbReference>
<dbReference type="PANTHER" id="PTHR47966">
    <property type="entry name" value="BETA-SITE APP-CLEAVING ENZYME, ISOFORM A-RELATED"/>
    <property type="match status" value="1"/>
</dbReference>
<evidence type="ECO:0000256" key="5">
    <source>
        <dbReference type="ARBA" id="ARBA00023145"/>
    </source>
</evidence>
<dbReference type="PROSITE" id="PS51767">
    <property type="entry name" value="PEPTIDASE_A1"/>
    <property type="match status" value="1"/>
</dbReference>
<dbReference type="GO" id="GO:0006508">
    <property type="term" value="P:proteolysis"/>
    <property type="evidence" value="ECO:0007669"/>
    <property type="project" value="UniProtKB-KW"/>
</dbReference>
<comment type="caution">
    <text evidence="11">The sequence shown here is derived from an EMBL/GenBank/DDBJ whole genome shotgun (WGS) entry which is preliminary data.</text>
</comment>
<dbReference type="Proteomes" id="UP000245383">
    <property type="component" value="Unassembled WGS sequence"/>
</dbReference>
<keyword evidence="3 9" id="KW-0064">Aspartyl protease</keyword>
<dbReference type="InterPro" id="IPR022803">
    <property type="entry name" value="Ribosomal_uL5_dom_sf"/>
</dbReference>
<sequence length="618" mass="69826">MFRASLLRPILNSKTASTTTSNSAFRFLLSRREFSRLHDFYNNTIRHDITALNYVYNSPKLEEYNEKIKQEKIAQGSVFQHNVVSENDRLLKSNKNPIPAIKKATPHNSAALKSITIHIRMKEALTSKNNLLSGLMALEAITGVQPTIIKAKSNVDTWGLRQGNPVAATVELTGEPMYQFLDKLVEIVLPRLKDWEGLSKTNGDGLGNFTMGFPPVALSLFPEIENIYDMIPLIYGLFVNISTTANRNVDGRLLLSGYKVFNPLDHKKTNFDGLYEGNNQLERIKIPLLSDIHLNYYGNIGIGTPAKTFRVIFDTGSSKFWIRSVLSECKTYKKYRRYDPNSSSTCQHLYQNFKQSYVSGAVEGVLVKDNLEIQQTRIGNSTIGISTVQSDFFNNIETDGVVGLGYARSLESRTSTLQNLYKVFSFWYDDAQRNNRHKAELIFGQVDKSRFVGEIAFVPVAQTQTWNLLLTQVKIDKSNIKVKSKAVLLDTGTSLMALPRNDSILINTYIGSNLLNHNNTLFEIDCNTHGKKVVHLKIGNSTFQITPDIYVVRVNQTHCISAFGNYNIKEELWILGNVFMKKYYTVFDKANQQIGFGMQSQNQAKGYFGDCHKSSTQN</sequence>
<reference evidence="11 12" key="1">
    <citation type="journal article" date="2018" name="MBio">
        <title>Comparative Genomics Reveals the Core Gene Toolbox for the Fungus-Insect Symbiosis.</title>
        <authorList>
            <person name="Wang Y."/>
            <person name="Stata M."/>
            <person name="Wang W."/>
            <person name="Stajich J.E."/>
            <person name="White M.M."/>
            <person name="Moncalvo J.M."/>
        </authorList>
    </citation>
    <scope>NUCLEOTIDE SEQUENCE [LARGE SCALE GENOMIC DNA]</scope>
    <source>
        <strain evidence="11 12">SWE-8-4</strain>
    </source>
</reference>
<accession>A0A2T9YSK8</accession>